<dbReference type="SMART" id="SM00729">
    <property type="entry name" value="Elp3"/>
    <property type="match status" value="1"/>
</dbReference>
<dbReference type="InterPro" id="IPR006638">
    <property type="entry name" value="Elp3/MiaA/NifB-like_rSAM"/>
</dbReference>
<keyword evidence="3" id="KW-1185">Reference proteome</keyword>
<reference evidence="2 3" key="1">
    <citation type="submission" date="2019-02" db="EMBL/GenBank/DDBJ databases">
        <title>Deep-cultivation of Planctomycetes and their phenomic and genomic characterization uncovers novel biology.</title>
        <authorList>
            <person name="Wiegand S."/>
            <person name="Jogler M."/>
            <person name="Boedeker C."/>
            <person name="Pinto D."/>
            <person name="Vollmers J."/>
            <person name="Rivas-Marin E."/>
            <person name="Kohn T."/>
            <person name="Peeters S.H."/>
            <person name="Heuer A."/>
            <person name="Rast P."/>
            <person name="Oberbeckmann S."/>
            <person name="Bunk B."/>
            <person name="Jeske O."/>
            <person name="Meyerdierks A."/>
            <person name="Storesund J.E."/>
            <person name="Kallscheuer N."/>
            <person name="Luecker S."/>
            <person name="Lage O.M."/>
            <person name="Pohl T."/>
            <person name="Merkel B.J."/>
            <person name="Hornburger P."/>
            <person name="Mueller R.-W."/>
            <person name="Bruemmer F."/>
            <person name="Labrenz M."/>
            <person name="Spormann A.M."/>
            <person name="Op den Camp H."/>
            <person name="Overmann J."/>
            <person name="Amann R."/>
            <person name="Jetten M.S.M."/>
            <person name="Mascher T."/>
            <person name="Medema M.H."/>
            <person name="Devos D.P."/>
            <person name="Kaster A.-K."/>
            <person name="Ovreas L."/>
            <person name="Rohde M."/>
            <person name="Galperin M.Y."/>
            <person name="Jogler C."/>
        </authorList>
    </citation>
    <scope>NUCLEOTIDE SEQUENCE [LARGE SCALE GENOMIC DNA]</scope>
    <source>
        <strain evidence="2 3">TBK1r</strain>
    </source>
</reference>
<name>A0ABX5XM38_9BACT</name>
<feature type="domain" description="Elp3/MiaA/NifB-like radical SAM core" evidence="1">
    <location>
        <begin position="29"/>
        <end position="242"/>
    </location>
</feature>
<dbReference type="SUPFAM" id="SSF102114">
    <property type="entry name" value="Radical SAM enzymes"/>
    <property type="match status" value="1"/>
</dbReference>
<organism evidence="2 3">
    <name type="scientific">Stieleria magnilauensis</name>
    <dbReference type="NCBI Taxonomy" id="2527963"/>
    <lineage>
        <taxon>Bacteria</taxon>
        <taxon>Pseudomonadati</taxon>
        <taxon>Planctomycetota</taxon>
        <taxon>Planctomycetia</taxon>
        <taxon>Pirellulales</taxon>
        <taxon>Pirellulaceae</taxon>
        <taxon>Stieleria</taxon>
    </lineage>
</organism>
<gene>
    <name evidence="2" type="ORF">TBK1r_19860</name>
</gene>
<dbReference type="Proteomes" id="UP000318081">
    <property type="component" value="Chromosome"/>
</dbReference>
<evidence type="ECO:0000313" key="2">
    <source>
        <dbReference type="EMBL" id="QDV83053.1"/>
    </source>
</evidence>
<accession>A0ABX5XM38</accession>
<proteinExistence type="predicted"/>
<sequence>MLDPQRPYAFLNEREPNLDGCGNRGIVDVATVFLTASRCPIGCSMCDLHRNTLSQPSQPGAIPTQIRFAQQRLEPASWIKLYNSGNFFDPSSIPPPDYASIGQLCSGYDRVIIENHPRFGSRRHDRFGEHVAGKLEVAVGLETVQPRMLKRLGKQMSRDDFDRYANWLISAGIDLRVFLIVGAPGLSVKESMRWARLSIRHAIHTGARHISLIPARVGHGWNGTADSLTPVELEHLVDLFADSLAEMGTAACLSVDLWDIASAELSEPRRRLLDRFESSILHQNASLL</sequence>
<evidence type="ECO:0000313" key="3">
    <source>
        <dbReference type="Proteomes" id="UP000318081"/>
    </source>
</evidence>
<evidence type="ECO:0000259" key="1">
    <source>
        <dbReference type="SMART" id="SM00729"/>
    </source>
</evidence>
<protein>
    <recommendedName>
        <fullName evidence="1">Elp3/MiaA/NifB-like radical SAM core domain-containing protein</fullName>
    </recommendedName>
</protein>
<dbReference type="InterPro" id="IPR058240">
    <property type="entry name" value="rSAM_sf"/>
</dbReference>
<dbReference type="EMBL" id="CP036432">
    <property type="protein sequence ID" value="QDV83053.1"/>
    <property type="molecule type" value="Genomic_DNA"/>
</dbReference>